<comment type="pathway">
    <text evidence="1 9">Amino-acid biosynthesis; L-histidine biosynthesis; L-histidine from 5-phospho-alpha-D-ribose 1-diphosphate: step 5/9.</text>
</comment>
<dbReference type="GO" id="GO:0016829">
    <property type="term" value="F:lyase activity"/>
    <property type="evidence" value="ECO:0007669"/>
    <property type="project" value="UniProtKB-KW"/>
</dbReference>
<feature type="active site" evidence="9">
    <location>
        <position position="130"/>
    </location>
</feature>
<dbReference type="Pfam" id="PF00977">
    <property type="entry name" value="His_biosynth"/>
    <property type="match status" value="1"/>
</dbReference>
<name>A0ABW0QMJ5_9GAMM</name>
<reference evidence="12" key="1">
    <citation type="journal article" date="2019" name="Int. J. Syst. Evol. Microbiol.">
        <title>The Global Catalogue of Microorganisms (GCM) 10K type strain sequencing project: providing services to taxonomists for standard genome sequencing and annotation.</title>
        <authorList>
            <consortium name="The Broad Institute Genomics Platform"/>
            <consortium name="The Broad Institute Genome Sequencing Center for Infectious Disease"/>
            <person name="Wu L."/>
            <person name="Ma J."/>
        </authorList>
    </citation>
    <scope>NUCLEOTIDE SEQUENCE [LARGE SCALE GENOMIC DNA]</scope>
    <source>
        <strain evidence="12">CGMCC 1.16619</strain>
    </source>
</reference>
<organism evidence="11 12">
    <name type="scientific">Rhodanobacter ginsengisoli</name>
    <dbReference type="NCBI Taxonomy" id="418646"/>
    <lineage>
        <taxon>Bacteria</taxon>
        <taxon>Pseudomonadati</taxon>
        <taxon>Pseudomonadota</taxon>
        <taxon>Gammaproteobacteria</taxon>
        <taxon>Lysobacterales</taxon>
        <taxon>Rhodanobacteraceae</taxon>
        <taxon>Rhodanobacter</taxon>
    </lineage>
</organism>
<comment type="catalytic activity">
    <reaction evidence="8 9">
        <text>5-[(5-phospho-1-deoxy-D-ribulos-1-ylimino)methylamino]-1-(5-phospho-beta-D-ribosyl)imidazole-4-carboxamide + L-glutamine = D-erythro-1-(imidazol-4-yl)glycerol 3-phosphate + 5-amino-1-(5-phospho-beta-D-ribosyl)imidazole-4-carboxamide + L-glutamate + H(+)</text>
        <dbReference type="Rhea" id="RHEA:24793"/>
        <dbReference type="ChEBI" id="CHEBI:15378"/>
        <dbReference type="ChEBI" id="CHEBI:29985"/>
        <dbReference type="ChEBI" id="CHEBI:58278"/>
        <dbReference type="ChEBI" id="CHEBI:58359"/>
        <dbReference type="ChEBI" id="CHEBI:58475"/>
        <dbReference type="ChEBI" id="CHEBI:58525"/>
        <dbReference type="EC" id="4.3.2.10"/>
    </reaction>
</comment>
<evidence type="ECO:0000256" key="6">
    <source>
        <dbReference type="ARBA" id="ARBA00023239"/>
    </source>
</evidence>
<evidence type="ECO:0000256" key="7">
    <source>
        <dbReference type="ARBA" id="ARBA00025475"/>
    </source>
</evidence>
<dbReference type="SUPFAM" id="SSF51366">
    <property type="entry name" value="Ribulose-phoshate binding barrel"/>
    <property type="match status" value="1"/>
</dbReference>
<dbReference type="PANTHER" id="PTHR21235">
    <property type="entry name" value="IMIDAZOLE GLYCEROL PHOSPHATE SYNTHASE SUBUNIT HISF/H IGP SYNTHASE SUBUNIT HISF/H"/>
    <property type="match status" value="1"/>
</dbReference>
<comment type="subunit">
    <text evidence="3 9">Heterodimer of HisH and HisF.</text>
</comment>
<dbReference type="InterPro" id="IPR006062">
    <property type="entry name" value="His_biosynth"/>
</dbReference>
<dbReference type="InterPro" id="IPR004651">
    <property type="entry name" value="HisF"/>
</dbReference>
<comment type="caution">
    <text evidence="11">The sequence shown here is derived from an EMBL/GenBank/DDBJ whole genome shotgun (WGS) entry which is preliminary data.</text>
</comment>
<sequence length="259" mass="28011">MLSRRIIPCLDVRDGQVVKGVRFRDHVVMGEIVDLALRYRDEGADELVFYDITASPEGRSVDRDWVERVARVIDIPFCVAGGIRSVDEARAVLHAGADKVSINSPALERPPLIDELAAAFGVQCVVVGIDSLRDADGEWRVRQYSGDPAKTQALARRTLDWMVEAQQRGAGEIVLNCMGSDGVRRGYDLEQLAAARALCGVPLIASGGAGAPEHFRDAFVEADVDGALAASVFHSGAIAIPELKRFLHGQGVPVRLSQE</sequence>
<comment type="function">
    <text evidence="7 9">IGPS catalyzes the conversion of PRFAR and glutamine to IGP, AICAR and glutamate. The HisF subunit catalyzes the cyclization activity that produces IGP and AICAR from PRFAR using the ammonia provided by the HisH subunit.</text>
</comment>
<dbReference type="CDD" id="cd04731">
    <property type="entry name" value="HisF"/>
    <property type="match status" value="1"/>
</dbReference>
<keyword evidence="5 9" id="KW-0368">Histidine biosynthesis</keyword>
<comment type="similarity">
    <text evidence="2 9 10">Belongs to the HisA/HisF family.</text>
</comment>
<evidence type="ECO:0000256" key="3">
    <source>
        <dbReference type="ARBA" id="ARBA00011152"/>
    </source>
</evidence>
<dbReference type="Gene3D" id="3.20.20.70">
    <property type="entry name" value="Aldolase class I"/>
    <property type="match status" value="1"/>
</dbReference>
<keyword evidence="6 9" id="KW-0456">Lyase</keyword>
<evidence type="ECO:0000256" key="1">
    <source>
        <dbReference type="ARBA" id="ARBA00005091"/>
    </source>
</evidence>
<dbReference type="RefSeq" id="WP_377318828.1">
    <property type="nucleotide sequence ID" value="NZ_JBHSNF010000001.1"/>
</dbReference>
<keyword evidence="4 9" id="KW-0028">Amino-acid biosynthesis</keyword>
<dbReference type="EMBL" id="JBHSNF010000001">
    <property type="protein sequence ID" value="MFC5525595.1"/>
    <property type="molecule type" value="Genomic_DNA"/>
</dbReference>
<dbReference type="PANTHER" id="PTHR21235:SF2">
    <property type="entry name" value="IMIDAZOLE GLYCEROL PHOSPHATE SYNTHASE HISHF"/>
    <property type="match status" value="1"/>
</dbReference>
<proteinExistence type="inferred from homology"/>
<gene>
    <name evidence="9 11" type="primary">hisF</name>
    <name evidence="11" type="ORF">ACFPPA_07545</name>
</gene>
<protein>
    <recommendedName>
        <fullName evidence="9">Imidazole glycerol phosphate synthase subunit HisF</fullName>
        <ecNumber evidence="9">4.3.2.10</ecNumber>
    </recommendedName>
    <alternativeName>
        <fullName evidence="9">IGP synthase cyclase subunit</fullName>
    </alternativeName>
    <alternativeName>
        <fullName evidence="9">IGP synthase subunit HisF</fullName>
    </alternativeName>
    <alternativeName>
        <fullName evidence="9">ImGP synthase subunit HisF</fullName>
        <shortName evidence="9">IGPS subunit HisF</shortName>
    </alternativeName>
</protein>
<dbReference type="InterPro" id="IPR011060">
    <property type="entry name" value="RibuloseP-bd_barrel"/>
</dbReference>
<dbReference type="EC" id="4.3.2.10" evidence="9"/>
<evidence type="ECO:0000256" key="10">
    <source>
        <dbReference type="RuleBase" id="RU003657"/>
    </source>
</evidence>
<dbReference type="NCBIfam" id="TIGR00735">
    <property type="entry name" value="hisF"/>
    <property type="match status" value="1"/>
</dbReference>
<evidence type="ECO:0000256" key="4">
    <source>
        <dbReference type="ARBA" id="ARBA00022605"/>
    </source>
</evidence>
<dbReference type="HAMAP" id="MF_01013">
    <property type="entry name" value="HisF"/>
    <property type="match status" value="1"/>
</dbReference>
<keyword evidence="9" id="KW-0963">Cytoplasm</keyword>
<comment type="subcellular location">
    <subcellularLocation>
        <location evidence="9">Cytoplasm</location>
    </subcellularLocation>
</comment>
<evidence type="ECO:0000256" key="9">
    <source>
        <dbReference type="HAMAP-Rule" id="MF_01013"/>
    </source>
</evidence>
<accession>A0ABW0QMJ5</accession>
<keyword evidence="12" id="KW-1185">Reference proteome</keyword>
<feature type="active site" evidence="9">
    <location>
        <position position="11"/>
    </location>
</feature>
<evidence type="ECO:0000256" key="8">
    <source>
        <dbReference type="ARBA" id="ARBA00047838"/>
    </source>
</evidence>
<evidence type="ECO:0000256" key="2">
    <source>
        <dbReference type="ARBA" id="ARBA00009667"/>
    </source>
</evidence>
<evidence type="ECO:0000313" key="12">
    <source>
        <dbReference type="Proteomes" id="UP001596114"/>
    </source>
</evidence>
<evidence type="ECO:0000256" key="5">
    <source>
        <dbReference type="ARBA" id="ARBA00023102"/>
    </source>
</evidence>
<dbReference type="Proteomes" id="UP001596114">
    <property type="component" value="Unassembled WGS sequence"/>
</dbReference>
<dbReference type="InterPro" id="IPR050064">
    <property type="entry name" value="IGPS_HisA/HisF"/>
</dbReference>
<evidence type="ECO:0000313" key="11">
    <source>
        <dbReference type="EMBL" id="MFC5525595.1"/>
    </source>
</evidence>
<dbReference type="InterPro" id="IPR013785">
    <property type="entry name" value="Aldolase_TIM"/>
</dbReference>